<evidence type="ECO:0000256" key="1">
    <source>
        <dbReference type="SAM" id="Phobius"/>
    </source>
</evidence>
<keyword evidence="1" id="KW-0472">Membrane</keyword>
<feature type="transmembrane region" description="Helical" evidence="1">
    <location>
        <begin position="50"/>
        <end position="67"/>
    </location>
</feature>
<sequence length="72" mass="8351">MGTSREKTTRQIKKIMADNELEEDLDRWHDGIKFESIAKTEFDTMHNCKILLGGLFIDFNLLFLAASPDYLN</sequence>
<keyword evidence="1" id="KW-1133">Transmembrane helix</keyword>
<comment type="caution">
    <text evidence="2">The sequence shown here is derived from an EMBL/GenBank/DDBJ whole genome shotgun (WGS) entry which is preliminary data.</text>
</comment>
<evidence type="ECO:0000313" key="2">
    <source>
        <dbReference type="EMBL" id="KAF0766756.1"/>
    </source>
</evidence>
<dbReference type="EMBL" id="VUJU01001112">
    <property type="protein sequence ID" value="KAF0766756.1"/>
    <property type="molecule type" value="Genomic_DNA"/>
</dbReference>
<keyword evidence="2" id="KW-0378">Hydrolase</keyword>
<dbReference type="Proteomes" id="UP000478052">
    <property type="component" value="Unassembled WGS sequence"/>
</dbReference>
<keyword evidence="2" id="KW-0269">Exonuclease</keyword>
<gene>
    <name evidence="2" type="ORF">FWK35_00002854</name>
</gene>
<name>A0A6G0Z7K1_APHCR</name>
<proteinExistence type="predicted"/>
<dbReference type="AlphaFoldDB" id="A0A6G0Z7K1"/>
<accession>A0A6G0Z7K1</accession>
<evidence type="ECO:0000313" key="3">
    <source>
        <dbReference type="Proteomes" id="UP000478052"/>
    </source>
</evidence>
<keyword evidence="2" id="KW-0540">Nuclease</keyword>
<keyword evidence="3" id="KW-1185">Reference proteome</keyword>
<dbReference type="Gene3D" id="3.90.320.10">
    <property type="match status" value="1"/>
</dbReference>
<reference evidence="2 3" key="1">
    <citation type="submission" date="2019-08" db="EMBL/GenBank/DDBJ databases">
        <title>Whole genome of Aphis craccivora.</title>
        <authorList>
            <person name="Voronova N.V."/>
            <person name="Shulinski R.S."/>
            <person name="Bandarenka Y.V."/>
            <person name="Zhorov D.G."/>
            <person name="Warner D."/>
        </authorList>
    </citation>
    <scope>NUCLEOTIDE SEQUENCE [LARGE SCALE GENOMIC DNA]</scope>
    <source>
        <strain evidence="2">180601</strain>
        <tissue evidence="2">Whole Body</tissue>
    </source>
</reference>
<protein>
    <submittedName>
        <fullName evidence="2">Exonuclease</fullName>
    </submittedName>
</protein>
<organism evidence="2 3">
    <name type="scientific">Aphis craccivora</name>
    <name type="common">Cowpea aphid</name>
    <dbReference type="NCBI Taxonomy" id="307492"/>
    <lineage>
        <taxon>Eukaryota</taxon>
        <taxon>Metazoa</taxon>
        <taxon>Ecdysozoa</taxon>
        <taxon>Arthropoda</taxon>
        <taxon>Hexapoda</taxon>
        <taxon>Insecta</taxon>
        <taxon>Pterygota</taxon>
        <taxon>Neoptera</taxon>
        <taxon>Paraneoptera</taxon>
        <taxon>Hemiptera</taxon>
        <taxon>Sternorrhyncha</taxon>
        <taxon>Aphidomorpha</taxon>
        <taxon>Aphidoidea</taxon>
        <taxon>Aphididae</taxon>
        <taxon>Aphidini</taxon>
        <taxon>Aphis</taxon>
        <taxon>Aphis</taxon>
    </lineage>
</organism>
<dbReference type="OrthoDB" id="6617437at2759"/>
<keyword evidence="1" id="KW-0812">Transmembrane</keyword>
<dbReference type="InterPro" id="IPR011604">
    <property type="entry name" value="PDDEXK-like_dom_sf"/>
</dbReference>
<dbReference type="GO" id="GO:0004527">
    <property type="term" value="F:exonuclease activity"/>
    <property type="evidence" value="ECO:0007669"/>
    <property type="project" value="UniProtKB-KW"/>
</dbReference>